<keyword evidence="4" id="KW-0804">Transcription</keyword>
<evidence type="ECO:0000256" key="4">
    <source>
        <dbReference type="ARBA" id="ARBA00023163"/>
    </source>
</evidence>
<proteinExistence type="inferred from homology"/>
<dbReference type="SUPFAM" id="SSF46785">
    <property type="entry name" value="Winged helix' DNA-binding domain"/>
    <property type="match status" value="1"/>
</dbReference>
<protein>
    <submittedName>
        <fullName evidence="6">Iron (Metal) dependent repressor, DtxR family</fullName>
    </submittedName>
</protein>
<evidence type="ECO:0000256" key="1">
    <source>
        <dbReference type="ARBA" id="ARBA00007871"/>
    </source>
</evidence>
<evidence type="ECO:0000259" key="5">
    <source>
        <dbReference type="PROSITE" id="PS50944"/>
    </source>
</evidence>
<comment type="similarity">
    <text evidence="1">Belongs to the DtxR/MntR family.</text>
</comment>
<dbReference type="PANTHER" id="PTHR33238">
    <property type="entry name" value="IRON (METAL) DEPENDENT REPRESSOR, DTXR FAMILY"/>
    <property type="match status" value="1"/>
</dbReference>
<dbReference type="InterPro" id="IPR036390">
    <property type="entry name" value="WH_DNA-bd_sf"/>
</dbReference>
<dbReference type="GO" id="GO:0046914">
    <property type="term" value="F:transition metal ion binding"/>
    <property type="evidence" value="ECO:0007669"/>
    <property type="project" value="InterPro"/>
</dbReference>
<dbReference type="Gene3D" id="1.10.10.10">
    <property type="entry name" value="Winged helix-like DNA-binding domain superfamily/Winged helix DNA-binding domain"/>
    <property type="match status" value="1"/>
</dbReference>
<dbReference type="PROSITE" id="PS50944">
    <property type="entry name" value="HTH_DTXR"/>
    <property type="match status" value="1"/>
</dbReference>
<dbReference type="EMBL" id="FOIM01000025">
    <property type="protein sequence ID" value="SEU03188.1"/>
    <property type="molecule type" value="Genomic_DNA"/>
</dbReference>
<dbReference type="STRING" id="460384.SAMN05216313_12555"/>
<organism evidence="6 7">
    <name type="scientific">Enterocloster lavalensis</name>
    <dbReference type="NCBI Taxonomy" id="460384"/>
    <lineage>
        <taxon>Bacteria</taxon>
        <taxon>Bacillati</taxon>
        <taxon>Bacillota</taxon>
        <taxon>Clostridia</taxon>
        <taxon>Lachnospirales</taxon>
        <taxon>Lachnospiraceae</taxon>
        <taxon>Enterocloster</taxon>
    </lineage>
</organism>
<dbReference type="SUPFAM" id="SSF47979">
    <property type="entry name" value="Iron-dependent repressor protein, dimerization domain"/>
    <property type="match status" value="1"/>
</dbReference>
<accession>A0A1I0J0D4</accession>
<dbReference type="Proteomes" id="UP000198508">
    <property type="component" value="Unassembled WGS sequence"/>
</dbReference>
<evidence type="ECO:0000313" key="6">
    <source>
        <dbReference type="EMBL" id="SEU03188.1"/>
    </source>
</evidence>
<gene>
    <name evidence="6" type="ORF">SAMN05216313_12555</name>
</gene>
<evidence type="ECO:0000256" key="2">
    <source>
        <dbReference type="ARBA" id="ARBA00023015"/>
    </source>
</evidence>
<sequence length="151" mass="17293">MVTDPNQKVPQNKDSGFYTMKEYQQAGAEGLTSSMEDYLEMLCRLQREGRPLRVNVLAESLHVRPSSASKMLGNLKGLGYIDFQKYGAVEVTEKGLREGEYLLHRHQVLHRFFCALNGTEDELEQVEKVEHFMDRVTVGNLERLLGKMEGR</sequence>
<dbReference type="InterPro" id="IPR050536">
    <property type="entry name" value="DtxR_MntR_Metal-Reg"/>
</dbReference>
<dbReference type="PANTHER" id="PTHR33238:SF7">
    <property type="entry name" value="IRON-DEPENDENT TRANSCRIPTIONAL REGULATOR"/>
    <property type="match status" value="1"/>
</dbReference>
<dbReference type="InterPro" id="IPR022687">
    <property type="entry name" value="HTH_DTXR"/>
</dbReference>
<dbReference type="GO" id="GO:0046983">
    <property type="term" value="F:protein dimerization activity"/>
    <property type="evidence" value="ECO:0007669"/>
    <property type="project" value="InterPro"/>
</dbReference>
<evidence type="ECO:0000256" key="3">
    <source>
        <dbReference type="ARBA" id="ARBA00023125"/>
    </source>
</evidence>
<dbReference type="AlphaFoldDB" id="A0A1I0J0D4"/>
<reference evidence="7" key="1">
    <citation type="submission" date="2016-10" db="EMBL/GenBank/DDBJ databases">
        <authorList>
            <person name="Varghese N."/>
            <person name="Submissions S."/>
        </authorList>
    </citation>
    <scope>NUCLEOTIDE SEQUENCE [LARGE SCALE GENOMIC DNA]</scope>
    <source>
        <strain evidence="7">NLAE-zl-G277</strain>
    </source>
</reference>
<dbReference type="Pfam" id="PF01325">
    <property type="entry name" value="Fe_dep_repress"/>
    <property type="match status" value="1"/>
</dbReference>
<dbReference type="GO" id="GO:0003677">
    <property type="term" value="F:DNA binding"/>
    <property type="evidence" value="ECO:0007669"/>
    <property type="project" value="UniProtKB-KW"/>
</dbReference>
<keyword evidence="7" id="KW-1185">Reference proteome</keyword>
<evidence type="ECO:0000313" key="7">
    <source>
        <dbReference type="Proteomes" id="UP000198508"/>
    </source>
</evidence>
<dbReference type="SMART" id="SM00529">
    <property type="entry name" value="HTH_DTXR"/>
    <property type="match status" value="1"/>
</dbReference>
<dbReference type="Pfam" id="PF02742">
    <property type="entry name" value="Fe_dep_repr_C"/>
    <property type="match status" value="1"/>
</dbReference>
<feature type="domain" description="HTH dtxR-type" evidence="5">
    <location>
        <begin position="31"/>
        <end position="92"/>
    </location>
</feature>
<dbReference type="InterPro" id="IPR036421">
    <property type="entry name" value="Fe_dep_repressor_sf"/>
</dbReference>
<dbReference type="InterPro" id="IPR001367">
    <property type="entry name" value="Fe_dep_repressor"/>
</dbReference>
<keyword evidence="2" id="KW-0805">Transcription regulation</keyword>
<dbReference type="InterPro" id="IPR036388">
    <property type="entry name" value="WH-like_DNA-bd_sf"/>
</dbReference>
<name>A0A1I0J0D4_9FIRM</name>
<keyword evidence="3" id="KW-0238">DNA-binding</keyword>
<dbReference type="InterPro" id="IPR022689">
    <property type="entry name" value="Iron_dep_repressor"/>
</dbReference>
<dbReference type="GO" id="GO:0003700">
    <property type="term" value="F:DNA-binding transcription factor activity"/>
    <property type="evidence" value="ECO:0007669"/>
    <property type="project" value="InterPro"/>
</dbReference>